<sequence>MTSRSASASPLDTEFTLTHFSVRPRSSSASIRAIVSLAAVCREKKKKERQTLREGQIVSCGAFWGIQIGNIFTKPAVEGDDPRIDE</sequence>
<dbReference type="AlphaFoldDB" id="A0A4Z2E1H9"/>
<evidence type="ECO:0000313" key="2">
    <source>
        <dbReference type="Proteomes" id="UP000314294"/>
    </source>
</evidence>
<gene>
    <name evidence="1" type="ORF">EYF80_067545</name>
</gene>
<dbReference type="EMBL" id="SRLO01022997">
    <property type="protein sequence ID" value="TNN22340.1"/>
    <property type="molecule type" value="Genomic_DNA"/>
</dbReference>
<keyword evidence="2" id="KW-1185">Reference proteome</keyword>
<name>A0A4Z2E1H9_9TELE</name>
<protein>
    <submittedName>
        <fullName evidence="1">Uncharacterized protein</fullName>
    </submittedName>
</protein>
<dbReference type="Proteomes" id="UP000314294">
    <property type="component" value="Unassembled WGS sequence"/>
</dbReference>
<comment type="caution">
    <text evidence="1">The sequence shown here is derived from an EMBL/GenBank/DDBJ whole genome shotgun (WGS) entry which is preliminary data.</text>
</comment>
<evidence type="ECO:0000313" key="1">
    <source>
        <dbReference type="EMBL" id="TNN22340.1"/>
    </source>
</evidence>
<organism evidence="1 2">
    <name type="scientific">Liparis tanakae</name>
    <name type="common">Tanaka's snailfish</name>
    <dbReference type="NCBI Taxonomy" id="230148"/>
    <lineage>
        <taxon>Eukaryota</taxon>
        <taxon>Metazoa</taxon>
        <taxon>Chordata</taxon>
        <taxon>Craniata</taxon>
        <taxon>Vertebrata</taxon>
        <taxon>Euteleostomi</taxon>
        <taxon>Actinopterygii</taxon>
        <taxon>Neopterygii</taxon>
        <taxon>Teleostei</taxon>
        <taxon>Neoteleostei</taxon>
        <taxon>Acanthomorphata</taxon>
        <taxon>Eupercaria</taxon>
        <taxon>Perciformes</taxon>
        <taxon>Cottioidei</taxon>
        <taxon>Cottales</taxon>
        <taxon>Liparidae</taxon>
        <taxon>Liparis</taxon>
    </lineage>
</organism>
<reference evidence="1 2" key="1">
    <citation type="submission" date="2019-03" db="EMBL/GenBank/DDBJ databases">
        <title>First draft genome of Liparis tanakae, snailfish: a comprehensive survey of snailfish specific genes.</title>
        <authorList>
            <person name="Kim W."/>
            <person name="Song I."/>
            <person name="Jeong J.-H."/>
            <person name="Kim D."/>
            <person name="Kim S."/>
            <person name="Ryu S."/>
            <person name="Song J.Y."/>
            <person name="Lee S.K."/>
        </authorList>
    </citation>
    <scope>NUCLEOTIDE SEQUENCE [LARGE SCALE GENOMIC DNA]</scope>
    <source>
        <tissue evidence="1">Muscle</tissue>
    </source>
</reference>
<proteinExistence type="predicted"/>
<accession>A0A4Z2E1H9</accession>